<reference evidence="3" key="1">
    <citation type="submission" date="2015-09" db="EMBL/GenBank/DDBJ databases">
        <authorList>
            <consortium name="Pathogen Informatics"/>
        </authorList>
    </citation>
    <scope>NUCLEOTIDE SEQUENCE</scope>
    <source>
        <strain evidence="3">2789STDY5834896</strain>
    </source>
</reference>
<keyword evidence="1" id="KW-0472">Membrane</keyword>
<keyword evidence="2" id="KW-0732">Signal</keyword>
<name>A0A1C6IJ44_9FIRM</name>
<accession>A0A1C6IJ44</accession>
<gene>
    <name evidence="3" type="ORF">SAMEA3545359_01484</name>
</gene>
<dbReference type="PROSITE" id="PS51257">
    <property type="entry name" value="PROKAR_LIPOPROTEIN"/>
    <property type="match status" value="1"/>
</dbReference>
<evidence type="ECO:0000313" key="3">
    <source>
        <dbReference type="EMBL" id="SCJ69904.1"/>
    </source>
</evidence>
<sequence>MKKRWMGLLVALGCACPALFSGVLAAGVATGDEAAAQKGLSPVVIALIVAGVVIVAGIVFAVIKKKKGDQ</sequence>
<protein>
    <submittedName>
        <fullName evidence="3">Uncharacterized protein</fullName>
    </submittedName>
</protein>
<evidence type="ECO:0000256" key="1">
    <source>
        <dbReference type="SAM" id="Phobius"/>
    </source>
</evidence>
<proteinExistence type="predicted"/>
<organism evidence="3">
    <name type="scientific">uncultured Anaerotruncus sp</name>
    <dbReference type="NCBI Taxonomy" id="905011"/>
    <lineage>
        <taxon>Bacteria</taxon>
        <taxon>Bacillati</taxon>
        <taxon>Bacillota</taxon>
        <taxon>Clostridia</taxon>
        <taxon>Eubacteriales</taxon>
        <taxon>Oscillospiraceae</taxon>
        <taxon>Anaerotruncus</taxon>
        <taxon>environmental samples</taxon>
    </lineage>
</organism>
<feature type="signal peptide" evidence="2">
    <location>
        <begin position="1"/>
        <end position="25"/>
    </location>
</feature>
<feature type="chain" id="PRO_5008737276" evidence="2">
    <location>
        <begin position="26"/>
        <end position="70"/>
    </location>
</feature>
<dbReference type="AlphaFoldDB" id="A0A1C6IJ44"/>
<keyword evidence="1" id="KW-0812">Transmembrane</keyword>
<dbReference type="EMBL" id="FMHG01000001">
    <property type="protein sequence ID" value="SCJ69904.1"/>
    <property type="molecule type" value="Genomic_DNA"/>
</dbReference>
<feature type="transmembrane region" description="Helical" evidence="1">
    <location>
        <begin position="41"/>
        <end position="63"/>
    </location>
</feature>
<keyword evidence="1" id="KW-1133">Transmembrane helix</keyword>
<evidence type="ECO:0000256" key="2">
    <source>
        <dbReference type="SAM" id="SignalP"/>
    </source>
</evidence>